<feature type="domain" description="C2H2-type" evidence="14">
    <location>
        <begin position="360"/>
        <end position="387"/>
    </location>
</feature>
<reference evidence="16" key="1">
    <citation type="submission" date="2015-11" db="EMBL/GenBank/DDBJ databases">
        <title>De novo transcriptome assembly of four potential Pierce s Disease insect vectors from Arizona vineyards.</title>
        <authorList>
            <person name="Tassone E.E."/>
        </authorList>
    </citation>
    <scope>NUCLEOTIDE SEQUENCE</scope>
</reference>
<dbReference type="PANTHER" id="PTHR24409">
    <property type="entry name" value="ZINC FINGER PROTEIN 142"/>
    <property type="match status" value="1"/>
</dbReference>
<keyword evidence="7" id="KW-0832">Ubl conjugation</keyword>
<dbReference type="GO" id="GO:0000977">
    <property type="term" value="F:RNA polymerase II transcription regulatory region sequence-specific DNA binding"/>
    <property type="evidence" value="ECO:0007669"/>
    <property type="project" value="TreeGrafter"/>
</dbReference>
<evidence type="ECO:0000256" key="10">
    <source>
        <dbReference type="ARBA" id="ARBA00023242"/>
    </source>
</evidence>
<evidence type="ECO:0000256" key="6">
    <source>
        <dbReference type="ARBA" id="ARBA00022833"/>
    </source>
</evidence>
<evidence type="ECO:0000256" key="12">
    <source>
        <dbReference type="PROSITE-ProRule" id="PRU01263"/>
    </source>
</evidence>
<dbReference type="GO" id="GO:0003682">
    <property type="term" value="F:chromatin binding"/>
    <property type="evidence" value="ECO:0007669"/>
    <property type="project" value="UniProtKB-ARBA"/>
</dbReference>
<dbReference type="SMART" id="SM00868">
    <property type="entry name" value="zf-AD"/>
    <property type="match status" value="1"/>
</dbReference>
<dbReference type="PROSITE" id="PS00028">
    <property type="entry name" value="ZINC_FINGER_C2H2_1"/>
    <property type="match status" value="11"/>
</dbReference>
<keyword evidence="2" id="KW-1017">Isopeptide bond</keyword>
<comment type="subcellular location">
    <subcellularLocation>
        <location evidence="1">Nucleus</location>
    </subcellularLocation>
</comment>
<dbReference type="GO" id="GO:0040029">
    <property type="term" value="P:epigenetic regulation of gene expression"/>
    <property type="evidence" value="ECO:0007669"/>
    <property type="project" value="UniProtKB-ARBA"/>
</dbReference>
<feature type="non-terminal residue" evidence="16">
    <location>
        <position position="1"/>
    </location>
</feature>
<evidence type="ECO:0000259" key="14">
    <source>
        <dbReference type="PROSITE" id="PS50157"/>
    </source>
</evidence>
<keyword evidence="4" id="KW-0677">Repeat</keyword>
<keyword evidence="8" id="KW-0805">Transcription regulation</keyword>
<feature type="domain" description="C2H2-type" evidence="14">
    <location>
        <begin position="507"/>
        <end position="534"/>
    </location>
</feature>
<dbReference type="Pfam" id="PF07776">
    <property type="entry name" value="zf-AD"/>
    <property type="match status" value="1"/>
</dbReference>
<keyword evidence="6 12" id="KW-0862">Zinc</keyword>
<evidence type="ECO:0000256" key="13">
    <source>
        <dbReference type="SAM" id="MobiDB-lite"/>
    </source>
</evidence>
<feature type="domain" description="C2H2-type" evidence="14">
    <location>
        <begin position="535"/>
        <end position="562"/>
    </location>
</feature>
<dbReference type="PROSITE" id="PS50157">
    <property type="entry name" value="ZINC_FINGER_C2H2_2"/>
    <property type="match status" value="11"/>
</dbReference>
<dbReference type="EMBL" id="GEBQ01027802">
    <property type="protein sequence ID" value="JAT12175.1"/>
    <property type="molecule type" value="Transcribed_RNA"/>
</dbReference>
<dbReference type="FunFam" id="3.30.160.60:FF:000690">
    <property type="entry name" value="Zinc finger protein 354C"/>
    <property type="match status" value="1"/>
</dbReference>
<keyword evidence="3 12" id="KW-0479">Metal-binding</keyword>
<evidence type="ECO:0000256" key="7">
    <source>
        <dbReference type="ARBA" id="ARBA00022843"/>
    </source>
</evidence>
<dbReference type="AlphaFoldDB" id="A0A1B6KL65"/>
<dbReference type="SUPFAM" id="SSF57716">
    <property type="entry name" value="Glucocorticoid receptor-like (DNA-binding domain)"/>
    <property type="match status" value="1"/>
</dbReference>
<dbReference type="GO" id="GO:0000981">
    <property type="term" value="F:DNA-binding transcription factor activity, RNA polymerase II-specific"/>
    <property type="evidence" value="ECO:0007669"/>
    <property type="project" value="TreeGrafter"/>
</dbReference>
<keyword evidence="9" id="KW-0804">Transcription</keyword>
<protein>
    <recommendedName>
        <fullName evidence="17">Protein krueppel</fullName>
    </recommendedName>
</protein>
<evidence type="ECO:0000256" key="1">
    <source>
        <dbReference type="ARBA" id="ARBA00004123"/>
    </source>
</evidence>
<evidence type="ECO:0000313" key="16">
    <source>
        <dbReference type="EMBL" id="JAT12175.1"/>
    </source>
</evidence>
<sequence length="650" mass="73741">GTRSPASSIRLEGGGQIIRAQNDGKDFEVHLHFQFLSGSSLFSASAMDSNTTCNSKMADSGIYPKPPELVAHTLAPVPVTGALTQEVIHTVITVARVELFCRICGMENDQSNLVYIFGASGSHLELQRKIIMHLHLQVDKEDQLPQYVCNTCVCHLNICHQLFEMSHAADSKLRQLFLLPQMEESGDLCLNVPVDIITDLEALHQEVQEVSPIADVEKEEEVPTTEIKNVANNQEQNNSVDQNSGSNEENNNENTKSPKSAGKEKVERPASLLCHVCGKYFKAPANLQVHKRTHLDESIKKKHQCSVCSKSFRSKFHLSEHMNYHMGVRPYDCPICDKRFHSSSQLRQHAEVHAQDESKHVCVVCGVRFNRRSNMQLHLKVHAEERTFRCRLCAQTFPTLNAMMSHRKSHSQEDIKDQDCTYTCELCGKVLTDKRSLATHLELHRQEAAYKCADCGKVLRTRQTLAYHRQSQHSGERRFHCSYCSEGYMTRKLLQAHERTHTGEKPFICEVCWKGFRSRNNLAQHMVKHKGDKNFECSVCGKRFHRKGNLTVHHRKHTGEKPFICDVCGRPFNQKNDMLKHQKRHEACDNAQKQVNPSATEHKDSVNVIPLIITNNLFETHIITEDGQKIVFTAVETLEDNSDAIPSTIG</sequence>
<evidence type="ECO:0000259" key="15">
    <source>
        <dbReference type="PROSITE" id="PS51915"/>
    </source>
</evidence>
<feature type="domain" description="ZAD" evidence="15">
    <location>
        <begin position="99"/>
        <end position="176"/>
    </location>
</feature>
<feature type="domain" description="C2H2-type" evidence="14">
    <location>
        <begin position="479"/>
        <end position="506"/>
    </location>
</feature>
<dbReference type="SUPFAM" id="SSF57667">
    <property type="entry name" value="beta-beta-alpha zinc fingers"/>
    <property type="match status" value="6"/>
</dbReference>
<evidence type="ECO:0000256" key="8">
    <source>
        <dbReference type="ARBA" id="ARBA00023015"/>
    </source>
</evidence>
<evidence type="ECO:0008006" key="17">
    <source>
        <dbReference type="Google" id="ProtNLM"/>
    </source>
</evidence>
<feature type="domain" description="C2H2-type" evidence="14">
    <location>
        <begin position="388"/>
        <end position="415"/>
    </location>
</feature>
<feature type="binding site" evidence="12">
    <location>
        <position position="152"/>
    </location>
    <ligand>
        <name>Zn(2+)</name>
        <dbReference type="ChEBI" id="CHEBI:29105"/>
    </ligand>
</feature>
<dbReference type="InterPro" id="IPR013087">
    <property type="entry name" value="Znf_C2H2_type"/>
</dbReference>
<feature type="compositionally biased region" description="Polar residues" evidence="13">
    <location>
        <begin position="226"/>
        <end position="246"/>
    </location>
</feature>
<feature type="binding site" evidence="12">
    <location>
        <position position="104"/>
    </location>
    <ligand>
        <name>Zn(2+)</name>
        <dbReference type="ChEBI" id="CHEBI:29105"/>
    </ligand>
</feature>
<feature type="domain" description="C2H2-type" evidence="14">
    <location>
        <begin position="422"/>
        <end position="449"/>
    </location>
</feature>
<organism evidence="16">
    <name type="scientific">Graphocephala atropunctata</name>
    <dbReference type="NCBI Taxonomy" id="36148"/>
    <lineage>
        <taxon>Eukaryota</taxon>
        <taxon>Metazoa</taxon>
        <taxon>Ecdysozoa</taxon>
        <taxon>Arthropoda</taxon>
        <taxon>Hexapoda</taxon>
        <taxon>Insecta</taxon>
        <taxon>Pterygota</taxon>
        <taxon>Neoptera</taxon>
        <taxon>Paraneoptera</taxon>
        <taxon>Hemiptera</taxon>
        <taxon>Auchenorrhyncha</taxon>
        <taxon>Membracoidea</taxon>
        <taxon>Cicadellidae</taxon>
        <taxon>Cicadellinae</taxon>
        <taxon>Cicadellini</taxon>
        <taxon>Graphocephala</taxon>
    </lineage>
</organism>
<feature type="domain" description="C2H2-type" evidence="14">
    <location>
        <begin position="303"/>
        <end position="330"/>
    </location>
</feature>
<dbReference type="Gene3D" id="3.30.160.60">
    <property type="entry name" value="Classic Zinc Finger"/>
    <property type="match status" value="9"/>
</dbReference>
<keyword evidence="5 11" id="KW-0863">Zinc-finger</keyword>
<accession>A0A1B6KL65</accession>
<feature type="domain" description="C2H2-type" evidence="14">
    <location>
        <begin position="450"/>
        <end position="478"/>
    </location>
</feature>
<name>A0A1B6KL65_9HEMI</name>
<dbReference type="FunFam" id="3.30.160.60:FF:000012">
    <property type="entry name" value="RB-associated KRAB zinc finger protein-like"/>
    <property type="match status" value="1"/>
</dbReference>
<dbReference type="GO" id="GO:0008270">
    <property type="term" value="F:zinc ion binding"/>
    <property type="evidence" value="ECO:0007669"/>
    <property type="project" value="UniProtKB-UniRule"/>
</dbReference>
<feature type="domain" description="C2H2-type" evidence="14">
    <location>
        <begin position="331"/>
        <end position="358"/>
    </location>
</feature>
<dbReference type="InterPro" id="IPR036236">
    <property type="entry name" value="Znf_C2H2_sf"/>
</dbReference>
<dbReference type="InterPro" id="IPR012934">
    <property type="entry name" value="Znf_AD"/>
</dbReference>
<evidence type="ECO:0000256" key="5">
    <source>
        <dbReference type="ARBA" id="ARBA00022771"/>
    </source>
</evidence>
<evidence type="ECO:0000256" key="9">
    <source>
        <dbReference type="ARBA" id="ARBA00023163"/>
    </source>
</evidence>
<dbReference type="Pfam" id="PF13912">
    <property type="entry name" value="zf-C2H2_6"/>
    <property type="match status" value="1"/>
</dbReference>
<dbReference type="SMART" id="SM00355">
    <property type="entry name" value="ZnF_C2H2"/>
    <property type="match status" value="11"/>
</dbReference>
<dbReference type="GO" id="GO:0000785">
    <property type="term" value="C:chromatin"/>
    <property type="evidence" value="ECO:0007669"/>
    <property type="project" value="UniProtKB-ARBA"/>
</dbReference>
<feature type="binding site" evidence="12">
    <location>
        <position position="149"/>
    </location>
    <ligand>
        <name>Zn(2+)</name>
        <dbReference type="ChEBI" id="CHEBI:29105"/>
    </ligand>
</feature>
<evidence type="ECO:0000256" key="11">
    <source>
        <dbReference type="PROSITE-ProRule" id="PRU00042"/>
    </source>
</evidence>
<feature type="binding site" evidence="12">
    <location>
        <position position="101"/>
    </location>
    <ligand>
        <name>Zn(2+)</name>
        <dbReference type="ChEBI" id="CHEBI:29105"/>
    </ligand>
</feature>
<dbReference type="PROSITE" id="PS51915">
    <property type="entry name" value="ZAD"/>
    <property type="match status" value="1"/>
</dbReference>
<keyword evidence="10" id="KW-0539">Nucleus</keyword>
<evidence type="ECO:0000256" key="2">
    <source>
        <dbReference type="ARBA" id="ARBA00022499"/>
    </source>
</evidence>
<feature type="domain" description="C2H2-type" evidence="14">
    <location>
        <begin position="272"/>
        <end position="299"/>
    </location>
</feature>
<dbReference type="PANTHER" id="PTHR24409:SF295">
    <property type="entry name" value="AZ2-RELATED"/>
    <property type="match status" value="1"/>
</dbReference>
<dbReference type="GO" id="GO:0005634">
    <property type="term" value="C:nucleus"/>
    <property type="evidence" value="ECO:0007669"/>
    <property type="project" value="UniProtKB-SubCell"/>
</dbReference>
<gene>
    <name evidence="16" type="ORF">g.54372</name>
</gene>
<evidence type="ECO:0000256" key="3">
    <source>
        <dbReference type="ARBA" id="ARBA00022723"/>
    </source>
</evidence>
<feature type="region of interest" description="Disordered" evidence="13">
    <location>
        <begin position="211"/>
        <end position="265"/>
    </location>
</feature>
<dbReference type="Gene3D" id="3.40.1800.20">
    <property type="match status" value="1"/>
</dbReference>
<proteinExistence type="predicted"/>
<evidence type="ECO:0000256" key="4">
    <source>
        <dbReference type="ARBA" id="ARBA00022737"/>
    </source>
</evidence>
<dbReference type="FunFam" id="3.30.160.60:FF:000624">
    <property type="entry name" value="zinc finger protein 697"/>
    <property type="match status" value="2"/>
</dbReference>
<feature type="domain" description="C2H2-type" evidence="14">
    <location>
        <begin position="563"/>
        <end position="585"/>
    </location>
</feature>
<dbReference type="Pfam" id="PF00096">
    <property type="entry name" value="zf-C2H2"/>
    <property type="match status" value="9"/>
</dbReference>